<accession>A0A238VAH3</accession>
<reference evidence="2 3" key="1">
    <citation type="submission" date="2017-06" db="EMBL/GenBank/DDBJ databases">
        <authorList>
            <person name="Kim H.J."/>
            <person name="Triplett B.A."/>
        </authorList>
    </citation>
    <scope>NUCLEOTIDE SEQUENCE [LARGE SCALE GENOMIC DNA]</scope>
    <source>
        <strain evidence="2 3">DSM 43151</strain>
    </source>
</reference>
<dbReference type="Proteomes" id="UP000198415">
    <property type="component" value="Unassembled WGS sequence"/>
</dbReference>
<evidence type="ECO:0000256" key="1">
    <source>
        <dbReference type="SAM" id="MobiDB-lite"/>
    </source>
</evidence>
<gene>
    <name evidence="2" type="ORF">SAMN06264365_101902</name>
</gene>
<feature type="compositionally biased region" description="Polar residues" evidence="1">
    <location>
        <begin position="362"/>
        <end position="373"/>
    </location>
</feature>
<feature type="compositionally biased region" description="Pro residues" evidence="1">
    <location>
        <begin position="248"/>
        <end position="261"/>
    </location>
</feature>
<evidence type="ECO:0000313" key="3">
    <source>
        <dbReference type="Proteomes" id="UP000198415"/>
    </source>
</evidence>
<feature type="compositionally biased region" description="Gly residues" evidence="1">
    <location>
        <begin position="347"/>
        <end position="356"/>
    </location>
</feature>
<feature type="region of interest" description="Disordered" evidence="1">
    <location>
        <begin position="335"/>
        <end position="441"/>
    </location>
</feature>
<feature type="region of interest" description="Disordered" evidence="1">
    <location>
        <begin position="190"/>
        <end position="300"/>
    </location>
</feature>
<dbReference type="AlphaFoldDB" id="A0A238VAH3"/>
<proteinExistence type="predicted"/>
<sequence length="441" mass="46168">MFANSDNGGGTDWAQKSVPEMWSMLAAHDGTAHKELLLTWKRSADLLVDHLSRVKRYREDLAEAWPPEKSQASAKYLDRLDDLIKHLSETYHATVENHRALGVATSALVGARLKLEAIHREYVANQQDLDAYAIRQRSYQETVSKYRGPVSAPTAVASRQLDLQLQAQSLMSTLSTDLAQAQLNITTPDLYRPTKNLEGSQPLGTAGKGDDSTTPSALPPISGTRTTNSTSASGNLDPIGSKVSPIHDPVPPASQTPPPDPQASVPSLPGPAGPTLSGLGAPETEHDSSQATQANSSAKLASGLGGFSNLPVIGTTSPTPQPGVARVIAGAPAETNSQPFRGAQGTIPGGIIGGTPGTSSPRVGTSPRTTQRINPMGGIIGPQGSAGSSSVSNRAPKPLAGESDKDRWDPDDPWTTTEGVSPILLPPEKEEIYPGPAIGLP</sequence>
<dbReference type="RefSeq" id="WP_143232206.1">
    <property type="nucleotide sequence ID" value="NZ_BOMU01000003.1"/>
</dbReference>
<feature type="compositionally biased region" description="Polar residues" evidence="1">
    <location>
        <begin position="223"/>
        <end position="234"/>
    </location>
</feature>
<dbReference type="EMBL" id="FZNR01000001">
    <property type="protein sequence ID" value="SNR31037.1"/>
    <property type="molecule type" value="Genomic_DNA"/>
</dbReference>
<protein>
    <submittedName>
        <fullName evidence="2">Uncharacterized protein</fullName>
    </submittedName>
</protein>
<name>A0A238VAH3_9ACTN</name>
<keyword evidence="3" id="KW-1185">Reference proteome</keyword>
<feature type="compositionally biased region" description="Polar residues" evidence="1">
    <location>
        <begin position="289"/>
        <end position="299"/>
    </location>
</feature>
<evidence type="ECO:0000313" key="2">
    <source>
        <dbReference type="EMBL" id="SNR31037.1"/>
    </source>
</evidence>
<organism evidence="2 3">
    <name type="scientific">Actinoplanes regularis</name>
    <dbReference type="NCBI Taxonomy" id="52697"/>
    <lineage>
        <taxon>Bacteria</taxon>
        <taxon>Bacillati</taxon>
        <taxon>Actinomycetota</taxon>
        <taxon>Actinomycetes</taxon>
        <taxon>Micromonosporales</taxon>
        <taxon>Micromonosporaceae</taxon>
        <taxon>Actinoplanes</taxon>
    </lineage>
</organism>
<dbReference type="OrthoDB" id="3384464at2"/>